<dbReference type="PANTHER" id="PTHR40943:SF1">
    <property type="entry name" value="CYTOPLASMIC PROTEIN"/>
    <property type="match status" value="1"/>
</dbReference>
<evidence type="ECO:0000313" key="2">
    <source>
        <dbReference type="EMBL" id="RAR79694.1"/>
    </source>
</evidence>
<dbReference type="InterPro" id="IPR014710">
    <property type="entry name" value="RmlC-like_jellyroll"/>
</dbReference>
<dbReference type="InterPro" id="IPR011051">
    <property type="entry name" value="RmlC_Cupin_sf"/>
</dbReference>
<feature type="domain" description="(S)-ureidoglycine aminohydrolase cupin" evidence="1">
    <location>
        <begin position="40"/>
        <end position="112"/>
    </location>
</feature>
<dbReference type="InterPro" id="IPR008579">
    <property type="entry name" value="UGlyAH_Cupin_dom"/>
</dbReference>
<accession>A0A328Z1S4</accession>
<proteinExistence type="predicted"/>
<dbReference type="RefSeq" id="WP_111877787.1">
    <property type="nucleotide sequence ID" value="NZ_CBCSGC010000218.1"/>
</dbReference>
<comment type="caution">
    <text evidence="2">The sequence shown here is derived from an EMBL/GenBank/DDBJ whole genome shotgun (WGS) entry which is preliminary data.</text>
</comment>
<dbReference type="SUPFAM" id="SSF51182">
    <property type="entry name" value="RmlC-like cupins"/>
    <property type="match status" value="1"/>
</dbReference>
<organism evidence="2 3">
    <name type="scientific">Paracidovorax anthurii</name>
    <dbReference type="NCBI Taxonomy" id="78229"/>
    <lineage>
        <taxon>Bacteria</taxon>
        <taxon>Pseudomonadati</taxon>
        <taxon>Pseudomonadota</taxon>
        <taxon>Betaproteobacteria</taxon>
        <taxon>Burkholderiales</taxon>
        <taxon>Comamonadaceae</taxon>
        <taxon>Paracidovorax</taxon>
    </lineage>
</organism>
<dbReference type="EMBL" id="QLTA01000025">
    <property type="protein sequence ID" value="RAR79694.1"/>
    <property type="molecule type" value="Genomic_DNA"/>
</dbReference>
<reference evidence="2 3" key="1">
    <citation type="submission" date="2018-06" db="EMBL/GenBank/DDBJ databases">
        <title>Genomic Encyclopedia of Archaeal and Bacterial Type Strains, Phase II (KMG-II): from individual species to whole genera.</title>
        <authorList>
            <person name="Goeker M."/>
        </authorList>
    </citation>
    <scope>NUCLEOTIDE SEQUENCE [LARGE SCALE GENOMIC DNA]</scope>
    <source>
        <strain evidence="2 3">CFPB 3232</strain>
    </source>
</reference>
<protein>
    <submittedName>
        <fullName evidence="2">Transcriptional regulator</fullName>
    </submittedName>
</protein>
<name>A0A328Z1S4_9BURK</name>
<dbReference type="OrthoDB" id="9799053at2"/>
<keyword evidence="3" id="KW-1185">Reference proteome</keyword>
<dbReference type="Gene3D" id="2.60.120.10">
    <property type="entry name" value="Jelly Rolls"/>
    <property type="match status" value="1"/>
</dbReference>
<evidence type="ECO:0000259" key="1">
    <source>
        <dbReference type="Pfam" id="PF05899"/>
    </source>
</evidence>
<dbReference type="PANTHER" id="PTHR40943">
    <property type="entry name" value="CYTOPLASMIC PROTEIN-RELATED"/>
    <property type="match status" value="1"/>
</dbReference>
<evidence type="ECO:0000313" key="3">
    <source>
        <dbReference type="Proteomes" id="UP000248856"/>
    </source>
</evidence>
<dbReference type="AlphaFoldDB" id="A0A328Z1S4"/>
<dbReference type="CDD" id="cd02227">
    <property type="entry name" value="cupin_TM1112-like"/>
    <property type="match status" value="1"/>
</dbReference>
<gene>
    <name evidence="2" type="ORF">AX018_102516</name>
</gene>
<dbReference type="Proteomes" id="UP000248856">
    <property type="component" value="Unassembled WGS sequence"/>
</dbReference>
<dbReference type="Pfam" id="PF05899">
    <property type="entry name" value="Cupin_3"/>
    <property type="match status" value="1"/>
</dbReference>
<sequence length="116" mass="12529">MSITILRQTVSIAGLEEQGLPARPLSSPPCRFSGIDVDLSGAGESKTGIWECTPGKFERQLVQAEVMHILSGACTFTPTGGEARAIRAGDTLFFPEDTRGVWEVTETLRKVFVVFG</sequence>